<keyword evidence="2" id="KW-0732">Signal</keyword>
<dbReference type="Proteomes" id="UP000182938">
    <property type="component" value="Chromosome"/>
</dbReference>
<feature type="region of interest" description="Disordered" evidence="1">
    <location>
        <begin position="53"/>
        <end position="84"/>
    </location>
</feature>
<protein>
    <recommendedName>
        <fullName evidence="5">PknH-like extracellular domain-containing protein</fullName>
    </recommendedName>
</protein>
<gene>
    <name evidence="3" type="ORF">ASJ30_00930</name>
</gene>
<name>A0A1L3MD48_9MICO</name>
<dbReference type="RefSeq" id="WP_072623450.1">
    <property type="nucleotide sequence ID" value="NZ_CP013290.1"/>
</dbReference>
<accession>A0A1L3MD48</accession>
<proteinExistence type="predicted"/>
<reference evidence="3 4" key="1">
    <citation type="submission" date="2015-11" db="EMBL/GenBank/DDBJ databases">
        <authorList>
            <person name="Zhang Y."/>
            <person name="Guo Z."/>
        </authorList>
    </citation>
    <scope>NUCLEOTIDE SEQUENCE [LARGE SCALE GENOMIC DNA]</scope>
    <source>
        <strain evidence="3 4">YFY001</strain>
    </source>
</reference>
<feature type="signal peptide" evidence="2">
    <location>
        <begin position="1"/>
        <end position="24"/>
    </location>
</feature>
<organism evidence="3 4">
    <name type="scientific">Janibacter indicus</name>
    <dbReference type="NCBI Taxonomy" id="857417"/>
    <lineage>
        <taxon>Bacteria</taxon>
        <taxon>Bacillati</taxon>
        <taxon>Actinomycetota</taxon>
        <taxon>Actinomycetes</taxon>
        <taxon>Micrococcales</taxon>
        <taxon>Intrasporangiaceae</taxon>
        <taxon>Janibacter</taxon>
    </lineage>
</organism>
<evidence type="ECO:0000313" key="4">
    <source>
        <dbReference type="Proteomes" id="UP000182938"/>
    </source>
</evidence>
<evidence type="ECO:0000313" key="3">
    <source>
        <dbReference type="EMBL" id="APH00269.1"/>
    </source>
</evidence>
<feature type="chain" id="PRO_5038926818" description="PknH-like extracellular domain-containing protein" evidence="2">
    <location>
        <begin position="25"/>
        <end position="238"/>
    </location>
</feature>
<dbReference type="PROSITE" id="PS51257">
    <property type="entry name" value="PROKAR_LIPOPROTEIN"/>
    <property type="match status" value="1"/>
</dbReference>
<keyword evidence="4" id="KW-1185">Reference proteome</keyword>
<dbReference type="AlphaFoldDB" id="A0A1L3MD48"/>
<evidence type="ECO:0000256" key="1">
    <source>
        <dbReference type="SAM" id="MobiDB-lite"/>
    </source>
</evidence>
<dbReference type="KEGG" id="jte:ASJ30_00930"/>
<sequence length="238" mass="24977">MTRRAVTRATARAAVGTAALALVAGCVPSIGGSDDPSTTQQVGRTQLGEEQLRSALPTDEQTPEGFTVDTATESEPPDPESTTYPAVCEDVRLSGKVADELKEHSTGSAKKDYVGPGGLGVLSVEITTYDEEVPSTLFDKAGEALGQCDTFQIIDKYGPSDWKLSPVSLQPVGDRTYGVRVENTTEGDSFQGGVVQVATASLGHNRVHVVHSAGPASKYHSAAVETLLKTTVDNLESL</sequence>
<dbReference type="EMBL" id="CP013290">
    <property type="protein sequence ID" value="APH00269.1"/>
    <property type="molecule type" value="Genomic_DNA"/>
</dbReference>
<evidence type="ECO:0000256" key="2">
    <source>
        <dbReference type="SAM" id="SignalP"/>
    </source>
</evidence>
<evidence type="ECO:0008006" key="5">
    <source>
        <dbReference type="Google" id="ProtNLM"/>
    </source>
</evidence>